<dbReference type="AlphaFoldDB" id="H0QZC3"/>
<sequence length="172" mass="18557">MSAPGAGGRSKRITQRGLWFEEFDEGSIYEHRPGRTVTEADNVLFTTLTMNTQALHLDAAWSAQQSGFDGQRLINSMFTLSTIVGLSVSQLTQGTLVANLGFSEVAFPAPLFAGDTLYAETECVSKRESKSRPGEGVVNLVHIGRNQDGVVVARAARATLVRKRPTSTVEGN</sequence>
<dbReference type="CDD" id="cd03451">
    <property type="entry name" value="FkbR2"/>
    <property type="match status" value="1"/>
</dbReference>
<dbReference type="PANTHER" id="PTHR43664:SF1">
    <property type="entry name" value="BETA-METHYLMALYL-COA DEHYDRATASE"/>
    <property type="match status" value="1"/>
</dbReference>
<accession>H0QZC3</accession>
<dbReference type="Gene3D" id="3.10.129.10">
    <property type="entry name" value="Hotdog Thioesterase"/>
    <property type="match status" value="1"/>
</dbReference>
<dbReference type="InterPro" id="IPR029069">
    <property type="entry name" value="HotDog_dom_sf"/>
</dbReference>
<dbReference type="PANTHER" id="PTHR43664">
    <property type="entry name" value="MONOAMINE OXIDASE-RELATED"/>
    <property type="match status" value="1"/>
</dbReference>
<evidence type="ECO:0000259" key="2">
    <source>
        <dbReference type="Pfam" id="PF01575"/>
    </source>
</evidence>
<dbReference type="Pfam" id="PF01575">
    <property type="entry name" value="MaoC_dehydratas"/>
    <property type="match status" value="1"/>
</dbReference>
<protein>
    <recommendedName>
        <fullName evidence="2">MaoC-like domain-containing protein</fullName>
    </recommendedName>
</protein>
<dbReference type="STRING" id="1077974.GOEFS_048_00130"/>
<comment type="similarity">
    <text evidence="1">Belongs to the enoyl-CoA hydratase/isomerase family.</text>
</comment>
<evidence type="ECO:0000256" key="1">
    <source>
        <dbReference type="ARBA" id="ARBA00005254"/>
    </source>
</evidence>
<dbReference type="Proteomes" id="UP000035034">
    <property type="component" value="Unassembled WGS sequence"/>
</dbReference>
<dbReference type="InterPro" id="IPR052342">
    <property type="entry name" value="MCH/BMMD"/>
</dbReference>
<evidence type="ECO:0000313" key="3">
    <source>
        <dbReference type="EMBL" id="GAB18174.1"/>
    </source>
</evidence>
<keyword evidence="4" id="KW-1185">Reference proteome</keyword>
<evidence type="ECO:0000313" key="4">
    <source>
        <dbReference type="Proteomes" id="UP000035034"/>
    </source>
</evidence>
<feature type="domain" description="MaoC-like" evidence="2">
    <location>
        <begin position="28"/>
        <end position="142"/>
    </location>
</feature>
<proteinExistence type="inferred from homology"/>
<dbReference type="EMBL" id="BAEH01000048">
    <property type="protein sequence ID" value="GAB18174.1"/>
    <property type="molecule type" value="Genomic_DNA"/>
</dbReference>
<dbReference type="eggNOG" id="COG2030">
    <property type="taxonomic scope" value="Bacteria"/>
</dbReference>
<dbReference type="OrthoDB" id="9796589at2"/>
<dbReference type="SUPFAM" id="SSF54637">
    <property type="entry name" value="Thioesterase/thiol ester dehydrase-isomerase"/>
    <property type="match status" value="1"/>
</dbReference>
<name>H0QZC3_9ACTN</name>
<reference evidence="3 4" key="1">
    <citation type="submission" date="2011-12" db="EMBL/GenBank/DDBJ databases">
        <title>Whole genome shotgun sequence of Gordonia effusa NBRC 100432.</title>
        <authorList>
            <person name="Yoshida I."/>
            <person name="Takarada H."/>
            <person name="Hosoyama A."/>
            <person name="Tsuchikane K."/>
            <person name="Katsumata H."/>
            <person name="Yamazaki S."/>
            <person name="Fujita N."/>
        </authorList>
    </citation>
    <scope>NUCLEOTIDE SEQUENCE [LARGE SCALE GENOMIC DNA]</scope>
    <source>
        <strain evidence="3 4">NBRC 100432</strain>
    </source>
</reference>
<dbReference type="RefSeq" id="WP_007317511.1">
    <property type="nucleotide sequence ID" value="NZ_BAEH01000048.1"/>
</dbReference>
<dbReference type="InterPro" id="IPR002539">
    <property type="entry name" value="MaoC-like_dom"/>
</dbReference>
<gene>
    <name evidence="3" type="ORF">GOEFS_048_00130</name>
</gene>
<organism evidence="3 4">
    <name type="scientific">Gordonia effusa NBRC 100432</name>
    <dbReference type="NCBI Taxonomy" id="1077974"/>
    <lineage>
        <taxon>Bacteria</taxon>
        <taxon>Bacillati</taxon>
        <taxon>Actinomycetota</taxon>
        <taxon>Actinomycetes</taxon>
        <taxon>Mycobacteriales</taxon>
        <taxon>Gordoniaceae</taxon>
        <taxon>Gordonia</taxon>
    </lineage>
</organism>
<comment type="caution">
    <text evidence="3">The sequence shown here is derived from an EMBL/GenBank/DDBJ whole genome shotgun (WGS) entry which is preliminary data.</text>
</comment>